<dbReference type="InterPro" id="IPR021309">
    <property type="entry name" value="YgaP-like_TM"/>
</dbReference>
<dbReference type="Pfam" id="PF11127">
    <property type="entry name" value="YgaP-like_TM"/>
    <property type="match status" value="1"/>
</dbReference>
<dbReference type="Proteomes" id="UP001485459">
    <property type="component" value="Chromosome"/>
</dbReference>
<gene>
    <name evidence="5" type="ORF">WJU16_01160</name>
</gene>
<dbReference type="InterPro" id="IPR005031">
    <property type="entry name" value="COQ10_START"/>
</dbReference>
<feature type="domain" description="Inner membrane protein YgaP-like transmembrane" evidence="4">
    <location>
        <begin position="13"/>
        <end position="71"/>
    </location>
</feature>
<comment type="similarity">
    <text evidence="1">Belongs to the ribosome association toxin RatA family.</text>
</comment>
<evidence type="ECO:0000259" key="4">
    <source>
        <dbReference type="Pfam" id="PF11127"/>
    </source>
</evidence>
<dbReference type="InterPro" id="IPR047137">
    <property type="entry name" value="ORF3"/>
</dbReference>
<dbReference type="EMBL" id="CP149822">
    <property type="protein sequence ID" value="WZN41647.1"/>
    <property type="molecule type" value="Genomic_DNA"/>
</dbReference>
<dbReference type="InterPro" id="IPR023393">
    <property type="entry name" value="START-like_dom_sf"/>
</dbReference>
<proteinExistence type="inferred from homology"/>
<sequence length="251" mass="27650">MNENACTGPKPPVNVGNMERVLSAAAGAVLVWKALMNPGARALKGAAGAYLLYRAISGNCPLYTAAGKQRLPDPVRNINIRSTITVNKPREVVYAFWRKLENLPLFMKHLQSVEERDGGQSHWVAQFPGFPAILSWDAEIVKEEDGTFLGWNSLPGSVLDNAGKVEFRDAGDGQTEIQAVITYRAPLGPAGESVARLFTPMFRDMLREELLSFAYFMETGNLPVESSQPGRRNRQKTHFTKPASGGKESEW</sequence>
<protein>
    <submittedName>
        <fullName evidence="5">YgaP-like transmembrane domain</fullName>
    </submittedName>
</protein>
<dbReference type="RefSeq" id="WP_341836496.1">
    <property type="nucleotide sequence ID" value="NZ_CP149822.1"/>
</dbReference>
<evidence type="ECO:0000256" key="1">
    <source>
        <dbReference type="ARBA" id="ARBA00008918"/>
    </source>
</evidence>
<name>A0ABZ2YQP3_9BACT</name>
<reference evidence="6" key="1">
    <citation type="submission" date="2024-03" db="EMBL/GenBank/DDBJ databases">
        <title>Chitinophaga horti sp. nov., isolated from garden soil.</title>
        <authorList>
            <person name="Lee D.S."/>
            <person name="Han D.M."/>
            <person name="Baek J.H."/>
            <person name="Choi D.G."/>
            <person name="Jeon J.H."/>
            <person name="Jeon C.O."/>
        </authorList>
    </citation>
    <scope>NUCLEOTIDE SEQUENCE [LARGE SCALE GENOMIC DNA]</scope>
    <source>
        <strain evidence="6">GPA1</strain>
    </source>
</reference>
<evidence type="ECO:0000313" key="5">
    <source>
        <dbReference type="EMBL" id="WZN41647.1"/>
    </source>
</evidence>
<evidence type="ECO:0000313" key="6">
    <source>
        <dbReference type="Proteomes" id="UP001485459"/>
    </source>
</evidence>
<accession>A0ABZ2YQP3</accession>
<keyword evidence="6" id="KW-1185">Reference proteome</keyword>
<feature type="domain" description="Coenzyme Q-binding protein COQ10 START" evidence="3">
    <location>
        <begin position="86"/>
        <end position="206"/>
    </location>
</feature>
<feature type="region of interest" description="Disordered" evidence="2">
    <location>
        <begin position="224"/>
        <end position="251"/>
    </location>
</feature>
<dbReference type="CDD" id="cd07817">
    <property type="entry name" value="SRPBCC_8"/>
    <property type="match status" value="1"/>
</dbReference>
<evidence type="ECO:0000256" key="2">
    <source>
        <dbReference type="SAM" id="MobiDB-lite"/>
    </source>
</evidence>
<dbReference type="SUPFAM" id="SSF55961">
    <property type="entry name" value="Bet v1-like"/>
    <property type="match status" value="1"/>
</dbReference>
<dbReference type="PANTHER" id="PTHR33824">
    <property type="entry name" value="POLYKETIDE CYCLASE/DEHYDRASE AND LIPID TRANSPORT SUPERFAMILY PROTEIN"/>
    <property type="match status" value="1"/>
</dbReference>
<dbReference type="PANTHER" id="PTHR33824:SF7">
    <property type="entry name" value="POLYKETIDE CYCLASE_DEHYDRASE AND LIPID TRANSPORT SUPERFAMILY PROTEIN"/>
    <property type="match status" value="1"/>
</dbReference>
<dbReference type="Gene3D" id="3.30.530.20">
    <property type="match status" value="1"/>
</dbReference>
<organism evidence="5 6">
    <name type="scientific">Chitinophaga pollutisoli</name>
    <dbReference type="NCBI Taxonomy" id="3133966"/>
    <lineage>
        <taxon>Bacteria</taxon>
        <taxon>Pseudomonadati</taxon>
        <taxon>Bacteroidota</taxon>
        <taxon>Chitinophagia</taxon>
        <taxon>Chitinophagales</taxon>
        <taxon>Chitinophagaceae</taxon>
        <taxon>Chitinophaga</taxon>
    </lineage>
</organism>
<dbReference type="Pfam" id="PF03364">
    <property type="entry name" value="Polyketide_cyc"/>
    <property type="match status" value="1"/>
</dbReference>
<evidence type="ECO:0000259" key="3">
    <source>
        <dbReference type="Pfam" id="PF03364"/>
    </source>
</evidence>